<dbReference type="Pfam" id="PF00487">
    <property type="entry name" value="FA_desaturase"/>
    <property type="match status" value="1"/>
</dbReference>
<organism evidence="3 4">
    <name type="scientific">Rhizobium loti</name>
    <name type="common">Mesorhizobium loti</name>
    <dbReference type="NCBI Taxonomy" id="381"/>
    <lineage>
        <taxon>Bacteria</taxon>
        <taxon>Pseudomonadati</taxon>
        <taxon>Pseudomonadota</taxon>
        <taxon>Alphaproteobacteria</taxon>
        <taxon>Hyphomicrobiales</taxon>
        <taxon>Phyllobacteriaceae</taxon>
        <taxon>Mesorhizobium</taxon>
    </lineage>
</organism>
<dbReference type="GO" id="GO:0006629">
    <property type="term" value="P:lipid metabolic process"/>
    <property type="evidence" value="ECO:0007669"/>
    <property type="project" value="InterPro"/>
</dbReference>
<dbReference type="GeneID" id="61049649"/>
<sequence>MNMISPEAVANSKRAWLKILARYKKPDRRRSTVELAITLIPFAVLWGLSSAAYAYGHWWGLILILPAAGFLVRIFMIQHDCGHGSFFANRYADDWIGRALGILTLTPYDCWRRAHATHHASAGNLDERGMGDIRTLTVAEYRQMSWRGRLAYRLYRHPLVMFGLGPIWLFIFEQRLPVGMMRGGLTPWVSSMTTNLGIAVAAAVLIWFVGPGAFLVVHLPIVVLAGSAGIWLFYVQHQFEETEWAKDADWEFQHAALHGSSYYDLPPVLNWFTGNIGVHHVHHLSAKVPCYRLQEVLRDYPELRSIGRVTLLESLRCVKLALWDENRRKLVSFREARAAA</sequence>
<evidence type="ECO:0000256" key="1">
    <source>
        <dbReference type="SAM" id="Phobius"/>
    </source>
</evidence>
<feature type="transmembrane region" description="Helical" evidence="1">
    <location>
        <begin position="154"/>
        <end position="172"/>
    </location>
</feature>
<evidence type="ECO:0000313" key="4">
    <source>
        <dbReference type="Proteomes" id="UP000245631"/>
    </source>
</evidence>
<protein>
    <submittedName>
        <fullName evidence="3">Omega-6 fatty acid desaturase (Delta-12 desaturase)</fullName>
    </submittedName>
</protein>
<feature type="transmembrane region" description="Helical" evidence="1">
    <location>
        <begin position="32"/>
        <end position="52"/>
    </location>
</feature>
<dbReference type="AlphaFoldDB" id="A0A8E3B6R3"/>
<feature type="transmembrane region" description="Helical" evidence="1">
    <location>
        <begin position="192"/>
        <end position="209"/>
    </location>
</feature>
<evidence type="ECO:0000259" key="2">
    <source>
        <dbReference type="Pfam" id="PF00487"/>
    </source>
</evidence>
<proteinExistence type="predicted"/>
<keyword evidence="1" id="KW-0472">Membrane</keyword>
<dbReference type="PANTHER" id="PTHR19353:SF73">
    <property type="entry name" value="FATTY ACID DESATURASE"/>
    <property type="match status" value="1"/>
</dbReference>
<keyword evidence="1" id="KW-1133">Transmembrane helix</keyword>
<dbReference type="InterPro" id="IPR005804">
    <property type="entry name" value="FA_desaturase_dom"/>
</dbReference>
<keyword evidence="1" id="KW-0812">Transmembrane</keyword>
<accession>A0A8E3B6R3</accession>
<dbReference type="InterPro" id="IPR012171">
    <property type="entry name" value="Fatty_acid_desaturase"/>
</dbReference>
<dbReference type="CDD" id="cd03507">
    <property type="entry name" value="Delta12-FADS-like"/>
    <property type="match status" value="1"/>
</dbReference>
<feature type="transmembrane region" description="Helical" evidence="1">
    <location>
        <begin position="58"/>
        <end position="76"/>
    </location>
</feature>
<gene>
    <name evidence="3" type="ORF">C8D77_101298</name>
</gene>
<evidence type="ECO:0000313" key="3">
    <source>
        <dbReference type="EMBL" id="PWJ93619.1"/>
    </source>
</evidence>
<dbReference type="GO" id="GO:0016020">
    <property type="term" value="C:membrane"/>
    <property type="evidence" value="ECO:0007669"/>
    <property type="project" value="TreeGrafter"/>
</dbReference>
<name>A0A8E3B6R3_RHILI</name>
<dbReference type="GO" id="GO:0016717">
    <property type="term" value="F:oxidoreductase activity, acting on paired donors, with oxidation of a pair of donors resulting in the reduction of molecular oxygen to two molecules of water"/>
    <property type="evidence" value="ECO:0007669"/>
    <property type="project" value="TreeGrafter"/>
</dbReference>
<dbReference type="EMBL" id="QGGH01000001">
    <property type="protein sequence ID" value="PWJ93619.1"/>
    <property type="molecule type" value="Genomic_DNA"/>
</dbReference>
<dbReference type="Proteomes" id="UP000245631">
    <property type="component" value="Unassembled WGS sequence"/>
</dbReference>
<comment type="caution">
    <text evidence="3">The sequence shown here is derived from an EMBL/GenBank/DDBJ whole genome shotgun (WGS) entry which is preliminary data.</text>
</comment>
<feature type="transmembrane region" description="Helical" evidence="1">
    <location>
        <begin position="216"/>
        <end position="234"/>
    </location>
</feature>
<dbReference type="RefSeq" id="WP_109658828.1">
    <property type="nucleotide sequence ID" value="NZ_QGGH01000001.1"/>
</dbReference>
<dbReference type="PANTHER" id="PTHR19353">
    <property type="entry name" value="FATTY ACID DESATURASE 2"/>
    <property type="match status" value="1"/>
</dbReference>
<feature type="domain" description="Fatty acid desaturase" evidence="2">
    <location>
        <begin position="57"/>
        <end position="300"/>
    </location>
</feature>
<reference evidence="3 4" key="1">
    <citation type="submission" date="2018-05" db="EMBL/GenBank/DDBJ databases">
        <title>Genomic Encyclopedia of Type Strains, Phase IV (KMG-IV): sequencing the most valuable type-strain genomes for metagenomic binning, comparative biology and taxonomic classification.</title>
        <authorList>
            <person name="Goeker M."/>
        </authorList>
    </citation>
    <scope>NUCLEOTIDE SEQUENCE [LARGE SCALE GENOMIC DNA]</scope>
    <source>
        <strain evidence="3 4">DSM 2626</strain>
    </source>
</reference>